<evidence type="ECO:0000259" key="1">
    <source>
        <dbReference type="PROSITE" id="PS50987"/>
    </source>
</evidence>
<dbReference type="RefSeq" id="WP_138864958.1">
    <property type="nucleotide sequence ID" value="NZ_VCPC01000003.1"/>
</dbReference>
<dbReference type="EMBL" id="VCPC01000003">
    <property type="protein sequence ID" value="TMV11898.1"/>
    <property type="molecule type" value="Genomic_DNA"/>
</dbReference>
<dbReference type="InterPro" id="IPR011991">
    <property type="entry name" value="ArsR-like_HTH"/>
</dbReference>
<dbReference type="InterPro" id="IPR001845">
    <property type="entry name" value="HTH_ArsR_DNA-bd_dom"/>
</dbReference>
<dbReference type="NCBIfam" id="NF033788">
    <property type="entry name" value="HTH_metalloreg"/>
    <property type="match status" value="1"/>
</dbReference>
<organism evidence="2 3">
    <name type="scientific">Arenibacterium halophilum</name>
    <dbReference type="NCBI Taxonomy" id="2583821"/>
    <lineage>
        <taxon>Bacteria</taxon>
        <taxon>Pseudomonadati</taxon>
        <taxon>Pseudomonadota</taxon>
        <taxon>Alphaproteobacteria</taxon>
        <taxon>Rhodobacterales</taxon>
        <taxon>Paracoccaceae</taxon>
        <taxon>Arenibacterium</taxon>
    </lineage>
</organism>
<comment type="caution">
    <text evidence="2">The sequence shown here is derived from an EMBL/GenBank/DDBJ whole genome shotgun (WGS) entry which is preliminary data.</text>
</comment>
<keyword evidence="3" id="KW-1185">Reference proteome</keyword>
<evidence type="ECO:0000313" key="2">
    <source>
        <dbReference type="EMBL" id="TMV11898.1"/>
    </source>
</evidence>
<name>A0ABY2X8W5_9RHOB</name>
<dbReference type="Pfam" id="PF12840">
    <property type="entry name" value="HTH_20"/>
    <property type="match status" value="1"/>
</dbReference>
<gene>
    <name evidence="2" type="ORF">FGK64_16715</name>
</gene>
<dbReference type="SUPFAM" id="SSF46785">
    <property type="entry name" value="Winged helix' DNA-binding domain"/>
    <property type="match status" value="1"/>
</dbReference>
<feature type="domain" description="HTH arsR-type" evidence="1">
    <location>
        <begin position="1"/>
        <end position="94"/>
    </location>
</feature>
<reference evidence="2 3" key="1">
    <citation type="submission" date="2019-05" db="EMBL/GenBank/DDBJ databases">
        <title>Marivita sp. nov. isolated from sea sediment.</title>
        <authorList>
            <person name="Kim W."/>
        </authorList>
    </citation>
    <scope>NUCLEOTIDE SEQUENCE [LARGE SCALE GENOMIC DNA]</scope>
    <source>
        <strain evidence="2 3">CAU 1492</strain>
    </source>
</reference>
<dbReference type="PANTHER" id="PTHR38600:SF2">
    <property type="entry name" value="SLL0088 PROTEIN"/>
    <property type="match status" value="1"/>
</dbReference>
<proteinExistence type="predicted"/>
<dbReference type="PANTHER" id="PTHR38600">
    <property type="entry name" value="TRANSCRIPTIONAL REGULATORY PROTEIN"/>
    <property type="match status" value="1"/>
</dbReference>
<dbReference type="InterPro" id="IPR036390">
    <property type="entry name" value="WH_DNA-bd_sf"/>
</dbReference>
<evidence type="ECO:0000313" key="3">
    <source>
        <dbReference type="Proteomes" id="UP001191082"/>
    </source>
</evidence>
<protein>
    <submittedName>
        <fullName evidence="2">Helix-turn-helix transcriptional regulator</fullName>
    </submittedName>
</protein>
<dbReference type="Gene3D" id="1.10.10.10">
    <property type="entry name" value="Winged helix-like DNA-binding domain superfamily/Winged helix DNA-binding domain"/>
    <property type="match status" value="1"/>
</dbReference>
<dbReference type="SMART" id="SM00418">
    <property type="entry name" value="HTH_ARSR"/>
    <property type="match status" value="1"/>
</dbReference>
<dbReference type="PRINTS" id="PR00778">
    <property type="entry name" value="HTHARSR"/>
</dbReference>
<sequence length="113" mass="12726">MAKYESQLDTCFSALGDSTRRAILQRLARGSATVSELAAPHDMALPSFMAHLKKLEQAGLIVTTKQGRTRQCALAEDAFLPALSWLDQQRDLWKARLDQFDNYVLNLTKDRNT</sequence>
<dbReference type="PROSITE" id="PS50987">
    <property type="entry name" value="HTH_ARSR_2"/>
    <property type="match status" value="1"/>
</dbReference>
<dbReference type="InterPro" id="IPR036388">
    <property type="entry name" value="WH-like_DNA-bd_sf"/>
</dbReference>
<dbReference type="Proteomes" id="UP001191082">
    <property type="component" value="Unassembled WGS sequence"/>
</dbReference>
<accession>A0ABY2X8W5</accession>
<dbReference type="CDD" id="cd00090">
    <property type="entry name" value="HTH_ARSR"/>
    <property type="match status" value="1"/>
</dbReference>